<comment type="caution">
    <text evidence="2">The sequence shown here is derived from an EMBL/GenBank/DDBJ whole genome shotgun (WGS) entry which is preliminary data.</text>
</comment>
<feature type="transmembrane region" description="Helical" evidence="1">
    <location>
        <begin position="82"/>
        <end position="104"/>
    </location>
</feature>
<evidence type="ECO:0000313" key="3">
    <source>
        <dbReference type="Proteomes" id="UP000644507"/>
    </source>
</evidence>
<accession>A0A918TDG9</accession>
<evidence type="ECO:0000313" key="2">
    <source>
        <dbReference type="EMBL" id="GHC42801.1"/>
    </source>
</evidence>
<organism evidence="2 3">
    <name type="scientific">Roseibacillus persicicus</name>
    <dbReference type="NCBI Taxonomy" id="454148"/>
    <lineage>
        <taxon>Bacteria</taxon>
        <taxon>Pseudomonadati</taxon>
        <taxon>Verrucomicrobiota</taxon>
        <taxon>Verrucomicrobiia</taxon>
        <taxon>Verrucomicrobiales</taxon>
        <taxon>Verrucomicrobiaceae</taxon>
        <taxon>Roseibacillus</taxon>
    </lineage>
</organism>
<protein>
    <submittedName>
        <fullName evidence="2">Uncharacterized protein</fullName>
    </submittedName>
</protein>
<dbReference type="Proteomes" id="UP000644507">
    <property type="component" value="Unassembled WGS sequence"/>
</dbReference>
<keyword evidence="1" id="KW-0472">Membrane</keyword>
<keyword evidence="1" id="KW-0812">Transmembrane</keyword>
<dbReference type="RefSeq" id="WP_189567013.1">
    <property type="nucleotide sequence ID" value="NZ_BMXI01000002.1"/>
</dbReference>
<proteinExistence type="predicted"/>
<feature type="transmembrane region" description="Helical" evidence="1">
    <location>
        <begin position="50"/>
        <end position="70"/>
    </location>
</feature>
<gene>
    <name evidence="2" type="ORF">GCM10007100_04680</name>
</gene>
<name>A0A918TDG9_9BACT</name>
<sequence length="105" mass="11981">MLALGTIINVSILWFLITLYTRSTNSAESLRETWIVVIGMTIVRLLSHLILGGILGPFTFFIELVALYFLTEKICETSRKVSLKICLWYFLISVFLGLVFRLFAS</sequence>
<keyword evidence="3" id="KW-1185">Reference proteome</keyword>
<keyword evidence="1" id="KW-1133">Transmembrane helix</keyword>
<reference evidence="2" key="2">
    <citation type="submission" date="2020-09" db="EMBL/GenBank/DDBJ databases">
        <authorList>
            <person name="Sun Q."/>
            <person name="Kim S."/>
        </authorList>
    </citation>
    <scope>NUCLEOTIDE SEQUENCE</scope>
    <source>
        <strain evidence="2">KCTC 12988</strain>
    </source>
</reference>
<dbReference type="AlphaFoldDB" id="A0A918TDG9"/>
<reference evidence="2" key="1">
    <citation type="journal article" date="2014" name="Int. J. Syst. Evol. Microbiol.">
        <title>Complete genome sequence of Corynebacterium casei LMG S-19264T (=DSM 44701T), isolated from a smear-ripened cheese.</title>
        <authorList>
            <consortium name="US DOE Joint Genome Institute (JGI-PGF)"/>
            <person name="Walter F."/>
            <person name="Albersmeier A."/>
            <person name="Kalinowski J."/>
            <person name="Ruckert C."/>
        </authorList>
    </citation>
    <scope>NUCLEOTIDE SEQUENCE</scope>
    <source>
        <strain evidence="2">KCTC 12988</strain>
    </source>
</reference>
<dbReference type="EMBL" id="BMXI01000002">
    <property type="protein sequence ID" value="GHC42801.1"/>
    <property type="molecule type" value="Genomic_DNA"/>
</dbReference>
<evidence type="ECO:0000256" key="1">
    <source>
        <dbReference type="SAM" id="Phobius"/>
    </source>
</evidence>